<evidence type="ECO:0000256" key="1">
    <source>
        <dbReference type="SAM" id="MobiDB-lite"/>
    </source>
</evidence>
<evidence type="ECO:0000313" key="3">
    <source>
        <dbReference type="Proteomes" id="UP000050794"/>
    </source>
</evidence>
<evidence type="ECO:0000313" key="4">
    <source>
        <dbReference type="WBParaSite" id="TCNE_0001722201-mRNA-1"/>
    </source>
</evidence>
<feature type="region of interest" description="Disordered" evidence="1">
    <location>
        <begin position="709"/>
        <end position="797"/>
    </location>
</feature>
<feature type="compositionally biased region" description="Polar residues" evidence="1">
    <location>
        <begin position="31"/>
        <end position="41"/>
    </location>
</feature>
<reference evidence="4" key="1">
    <citation type="submission" date="2016-06" db="UniProtKB">
        <authorList>
            <consortium name="WormBaseParasite"/>
        </authorList>
    </citation>
    <scope>IDENTIFICATION</scope>
</reference>
<feature type="compositionally biased region" description="Polar residues" evidence="1">
    <location>
        <begin position="726"/>
        <end position="736"/>
    </location>
</feature>
<sequence>MHLAPEKKVKLVDSIERLPLFQTTLPISSISKKQSSATPTENNERVPSLPSLETMKSPEVTENITPLTEADQTTSLSVVECGFVDSLLDDCFRSAICEVQQFFKMTECKFIKENSKELVNVTNEKRLCDEWRVNRKVNQSRLNGNYRSLTEGFKETEKMFYEDRVGLTAELQVRKNYVPSAEVGEKSEKELEVRQSRSIAHSDVYQKCERLIKLKKETEELNEEAAESVELEFHENSAPMAETGEKIEQQKSGQAGTKTQSELYEGYEASTEVIKEEEEEQKAEQCKSLKQSQLQENHAPLNEVIKDDKVELKGAQSQQASGFRPPNMGRNTDRFNAMQDSSSTGDISMEAKAETEVLKDASRIFGSYTIDEAVRLVPAHAENVSIKSGHRGKLLRPSLTIYETTFTISIDGPCQNILLSPQKQNLNNDHSSYRSEMSFVSNKIQTNDDCHSTPSICYPQKEICSMSFNVAIDDVEPSSSEIHNDALKGIKNQSITSAHSQSDEENTANINDDDNSFRRLSVKERVAFREEQLKLLRTPKPLILNGTRHRKRTVSLNADASIDRKNIDEKLLESRKVDNDAAFDRLSVQDRVLLKEHQLKEIKKAETAKQMQRVLPRDRSSRKTTKRSISDPLKYRQQNYGVTDGRSQTAYTDHLQPIFSTEVKQESVGDEHLSKDDIDGMNHMNEGRLDYVNVIEHVRAKERELQVRDDGTKIKANRRNALKFGQSPTASTSSWKQPVEQHTLDSHRERSEEIQDASDITRLQSHTLQGSFDPSKASRHVHSHTADRGGPTVGSKTVEVDETGASAEHRIFDHYITTEKAELEHRQPKHFSYNQSHIVNQSRLVHPTHQQIENSLNFERIQNACENDYTDAGKLINTFCTDDGDRINTDFDEDSDSHLEGRIACKQLELDKPLQPKKLTIKEEFLHSGYGADGNYDDSTLTTGSSQKRVLIPESEVELAHEIAQQSANKEIDFSSERGSEDERNKKNLENSAQQEGLHGAHYYRYPVKYLIQQKENEIKRMELEKRRRTPLRRRALSEQYATIMGPSQVGC</sequence>
<feature type="compositionally biased region" description="Polar residues" evidence="1">
    <location>
        <begin position="761"/>
        <end position="772"/>
    </location>
</feature>
<feature type="region of interest" description="Disordered" evidence="1">
    <location>
        <begin position="604"/>
        <end position="636"/>
    </location>
</feature>
<dbReference type="WBParaSite" id="TCNE_0001722201-mRNA-1">
    <property type="protein sequence ID" value="TCNE_0001722201-mRNA-1"/>
    <property type="gene ID" value="TCNE_0001722201"/>
</dbReference>
<accession>A0A183V901</accession>
<feature type="region of interest" description="Disordered" evidence="1">
    <location>
        <begin position="276"/>
        <end position="295"/>
    </location>
</feature>
<keyword evidence="3" id="KW-1185">Reference proteome</keyword>
<feature type="compositionally biased region" description="Basic and acidic residues" evidence="1">
    <location>
        <begin position="970"/>
        <end position="989"/>
    </location>
</feature>
<dbReference type="EMBL" id="UYWY01024249">
    <property type="protein sequence ID" value="VDM48543.1"/>
    <property type="molecule type" value="Genomic_DNA"/>
</dbReference>
<protein>
    <submittedName>
        <fullName evidence="4">Breast cancer type 2 susceptibility protein homolog</fullName>
    </submittedName>
</protein>
<feature type="compositionally biased region" description="Acidic residues" evidence="1">
    <location>
        <begin position="503"/>
        <end position="514"/>
    </location>
</feature>
<feature type="region of interest" description="Disordered" evidence="1">
    <location>
        <begin position="966"/>
        <end position="998"/>
    </location>
</feature>
<dbReference type="Proteomes" id="UP000050794">
    <property type="component" value="Unassembled WGS sequence"/>
</dbReference>
<feature type="region of interest" description="Disordered" evidence="1">
    <location>
        <begin position="31"/>
        <end position="56"/>
    </location>
</feature>
<organism evidence="3 4">
    <name type="scientific">Toxocara canis</name>
    <name type="common">Canine roundworm</name>
    <dbReference type="NCBI Taxonomy" id="6265"/>
    <lineage>
        <taxon>Eukaryota</taxon>
        <taxon>Metazoa</taxon>
        <taxon>Ecdysozoa</taxon>
        <taxon>Nematoda</taxon>
        <taxon>Chromadorea</taxon>
        <taxon>Rhabditida</taxon>
        <taxon>Spirurina</taxon>
        <taxon>Ascaridomorpha</taxon>
        <taxon>Ascaridoidea</taxon>
        <taxon>Toxocaridae</taxon>
        <taxon>Toxocara</taxon>
    </lineage>
</organism>
<gene>
    <name evidence="2" type="ORF">TCNE_LOCUS17222</name>
</gene>
<evidence type="ECO:0000313" key="2">
    <source>
        <dbReference type="EMBL" id="VDM48543.1"/>
    </source>
</evidence>
<reference evidence="2 3" key="2">
    <citation type="submission" date="2018-11" db="EMBL/GenBank/DDBJ databases">
        <authorList>
            <consortium name="Pathogen Informatics"/>
        </authorList>
    </citation>
    <scope>NUCLEOTIDE SEQUENCE [LARGE SCALE GENOMIC DNA]</scope>
</reference>
<feature type="compositionally biased region" description="Basic and acidic residues" evidence="1">
    <location>
        <begin position="742"/>
        <end position="753"/>
    </location>
</feature>
<name>A0A183V901_TOXCA</name>
<dbReference type="AlphaFoldDB" id="A0A183V901"/>
<feature type="region of interest" description="Disordered" evidence="1">
    <location>
        <begin position="494"/>
        <end position="514"/>
    </location>
</feature>
<proteinExistence type="predicted"/>